<gene>
    <name evidence="1" type="ORF">FNJ47_46545</name>
</gene>
<proteinExistence type="predicted"/>
<protein>
    <submittedName>
        <fullName evidence="1">Transposase</fullName>
    </submittedName>
</protein>
<evidence type="ECO:0000313" key="2">
    <source>
        <dbReference type="Proteomes" id="UP000468531"/>
    </source>
</evidence>
<dbReference type="Proteomes" id="UP000468531">
    <property type="component" value="Unassembled WGS sequence"/>
</dbReference>
<sequence>MISFGPMVRVFVATQPIDFRKGVHGLVALVAEGIGGKLQRRRLCLPIEAIGSFEATGF</sequence>
<dbReference type="EMBL" id="VKHP01000499">
    <property type="protein sequence ID" value="NEV02919.1"/>
    <property type="molecule type" value="Genomic_DNA"/>
</dbReference>
<organism evidence="1 2">
    <name type="scientific">Bradyrhizobium uaiense</name>
    <dbReference type="NCBI Taxonomy" id="2594946"/>
    <lineage>
        <taxon>Bacteria</taxon>
        <taxon>Pseudomonadati</taxon>
        <taxon>Pseudomonadota</taxon>
        <taxon>Alphaproteobacteria</taxon>
        <taxon>Hyphomicrobiales</taxon>
        <taxon>Nitrobacteraceae</taxon>
        <taxon>Bradyrhizobium</taxon>
    </lineage>
</organism>
<keyword evidence="2" id="KW-1185">Reference proteome</keyword>
<name>A0A6P1BXC4_9BRAD</name>
<accession>A0A6P1BXC4</accession>
<evidence type="ECO:0000313" key="1">
    <source>
        <dbReference type="EMBL" id="NEV02919.1"/>
    </source>
</evidence>
<dbReference type="AlphaFoldDB" id="A0A6P1BXC4"/>
<comment type="caution">
    <text evidence="1">The sequence shown here is derived from an EMBL/GenBank/DDBJ whole genome shotgun (WGS) entry which is preliminary data.</text>
</comment>
<reference evidence="1 2" key="1">
    <citation type="journal article" date="2020" name="Arch. Microbiol.">
        <title>Bradyrhizobium uaiense sp. nov., a new highly efficient cowpea symbiont.</title>
        <authorList>
            <person name="Cabral Michel D."/>
            <person name="Azarias Guimaraes A."/>
            <person name="Martins da Costa E."/>
            <person name="Soares de Carvalho T."/>
            <person name="Balsanelli E."/>
            <person name="Willems A."/>
            <person name="Maltempi de Souza E."/>
            <person name="de Souza Moreira F.M."/>
        </authorList>
    </citation>
    <scope>NUCLEOTIDE SEQUENCE [LARGE SCALE GENOMIC DNA]</scope>
    <source>
        <strain evidence="1 2">UFLA 03-164</strain>
    </source>
</reference>